<reference evidence="1" key="1">
    <citation type="submission" date="2021-10" db="EMBL/GenBank/DDBJ databases">
        <authorList>
            <person name="Piombo E."/>
        </authorList>
    </citation>
    <scope>NUCLEOTIDE SEQUENCE</scope>
</reference>
<dbReference type="AlphaFoldDB" id="A0A9N9V967"/>
<evidence type="ECO:0000313" key="2">
    <source>
        <dbReference type="Proteomes" id="UP000696573"/>
    </source>
</evidence>
<dbReference type="EMBL" id="CABFNQ020000659">
    <property type="protein sequence ID" value="CAH0021705.1"/>
    <property type="molecule type" value="Genomic_DNA"/>
</dbReference>
<accession>A0A9N9V967</accession>
<sequence length="76" mass="9144">GTPYNSYNLISIAKNYLRLYSKDYKLKNYKNIILLTKDIRIISLLPLTINLVEYKYYNRVSKLEKYSPLFYIPKDN</sequence>
<organism evidence="1 2">
    <name type="scientific">Clonostachys rhizophaga</name>
    <dbReference type="NCBI Taxonomy" id="160324"/>
    <lineage>
        <taxon>Eukaryota</taxon>
        <taxon>Fungi</taxon>
        <taxon>Dikarya</taxon>
        <taxon>Ascomycota</taxon>
        <taxon>Pezizomycotina</taxon>
        <taxon>Sordariomycetes</taxon>
        <taxon>Hypocreomycetidae</taxon>
        <taxon>Hypocreales</taxon>
        <taxon>Bionectriaceae</taxon>
        <taxon>Clonostachys</taxon>
    </lineage>
</organism>
<evidence type="ECO:0000313" key="1">
    <source>
        <dbReference type="EMBL" id="CAH0021705.1"/>
    </source>
</evidence>
<comment type="caution">
    <text evidence="1">The sequence shown here is derived from an EMBL/GenBank/DDBJ whole genome shotgun (WGS) entry which is preliminary data.</text>
</comment>
<gene>
    <name evidence="1" type="ORF">CRHIZ90672A_00010384</name>
</gene>
<feature type="non-terminal residue" evidence="1">
    <location>
        <position position="76"/>
    </location>
</feature>
<keyword evidence="2" id="KW-1185">Reference proteome</keyword>
<protein>
    <submittedName>
        <fullName evidence="1">Uncharacterized protein</fullName>
    </submittedName>
</protein>
<name>A0A9N9V967_9HYPO</name>
<proteinExistence type="predicted"/>
<dbReference type="Proteomes" id="UP000696573">
    <property type="component" value="Unassembled WGS sequence"/>
</dbReference>